<organism evidence="3 4">
    <name type="scientific">Segniliparus rotundus (strain ATCC BAA-972 / CDC 1076 / CIP 108378 / DSM 44985 / JCM 13578)</name>
    <dbReference type="NCBI Taxonomy" id="640132"/>
    <lineage>
        <taxon>Bacteria</taxon>
        <taxon>Bacillati</taxon>
        <taxon>Actinomycetota</taxon>
        <taxon>Actinomycetes</taxon>
        <taxon>Mycobacteriales</taxon>
        <taxon>Segniliparaceae</taxon>
        <taxon>Segniliparus</taxon>
    </lineage>
</organism>
<feature type="transmembrane region" description="Helical" evidence="1">
    <location>
        <begin position="63"/>
        <end position="84"/>
    </location>
</feature>
<keyword evidence="1" id="KW-1133">Transmembrane helix</keyword>
<evidence type="ECO:0000313" key="3">
    <source>
        <dbReference type="EMBL" id="ADG99043.1"/>
    </source>
</evidence>
<dbReference type="HOGENOM" id="CLU_065779_1_0_11"/>
<dbReference type="PANTHER" id="PTHR35007:SF4">
    <property type="entry name" value="CONSERVED TRANSMEMBRANE PROTEIN-RELATED"/>
    <property type="match status" value="1"/>
</dbReference>
<keyword evidence="1" id="KW-0472">Membrane</keyword>
<gene>
    <name evidence="3" type="ordered locus">Srot_2608</name>
</gene>
<dbReference type="EMBL" id="CP001958">
    <property type="protein sequence ID" value="ADG99043.1"/>
    <property type="molecule type" value="Genomic_DNA"/>
</dbReference>
<dbReference type="KEGG" id="srt:Srot_2608"/>
<keyword evidence="2" id="KW-0732">Signal</keyword>
<dbReference type="RefSeq" id="WP_013139492.1">
    <property type="nucleotide sequence ID" value="NC_014168.1"/>
</dbReference>
<feature type="chain" id="PRO_5003091832" evidence="2">
    <location>
        <begin position="23"/>
        <end position="285"/>
    </location>
</feature>
<sequence>MTAMAVLLVSCAFAVWPSSAAASRTRALLRPKTCAGEHARRVRTAGLARLAEKFWWAPGGGALLVHPALGCTVLLLAASARAAWRARVRRLRRREHEAAVQAALMAVVDELRVGAHPAHAFASAAQEGALAATCGGREVARTMREVAARARLGGDVGQGLRRRAAAARSAGLGLGGAFWERLASCWELSHQEGVPIAQVLGSVRADAVQRVRFAERADAALAGARATAKILSGLPLLCVVLGQSLGAQPLRVLFSDSGSFLLMIGCGFLCAGLAWSRRITAGGDR</sequence>
<dbReference type="STRING" id="640132.Srot_2608"/>
<dbReference type="eggNOG" id="COG4965">
    <property type="taxonomic scope" value="Bacteria"/>
</dbReference>
<keyword evidence="4" id="KW-1185">Reference proteome</keyword>
<dbReference type="Proteomes" id="UP000002247">
    <property type="component" value="Chromosome"/>
</dbReference>
<dbReference type="AlphaFoldDB" id="D6ZC74"/>
<evidence type="ECO:0000313" key="4">
    <source>
        <dbReference type="Proteomes" id="UP000002247"/>
    </source>
</evidence>
<accession>D6ZC74</accession>
<evidence type="ECO:0000256" key="1">
    <source>
        <dbReference type="SAM" id="Phobius"/>
    </source>
</evidence>
<dbReference type="OrthoDB" id="3712305at2"/>
<feature type="transmembrane region" description="Helical" evidence="1">
    <location>
        <begin position="226"/>
        <end position="245"/>
    </location>
</feature>
<proteinExistence type="predicted"/>
<feature type="signal peptide" evidence="2">
    <location>
        <begin position="1"/>
        <end position="22"/>
    </location>
</feature>
<feature type="transmembrane region" description="Helical" evidence="1">
    <location>
        <begin position="257"/>
        <end position="275"/>
    </location>
</feature>
<reference evidence="3 4" key="1">
    <citation type="journal article" date="2010" name="Stand. Genomic Sci.">
        <title>Complete genome sequence of Segniliparus rotundus type strain (CDC 1076).</title>
        <authorList>
            <person name="Sikorski J."/>
            <person name="Lapidus A."/>
            <person name="Copeland A."/>
            <person name="Misra M."/>
            <person name="Glavina Del Rio T."/>
            <person name="Nolan M."/>
            <person name="Lucas S."/>
            <person name="Chen F."/>
            <person name="Tice H."/>
            <person name="Cheng J.F."/>
            <person name="Jando M."/>
            <person name="Schneider S."/>
            <person name="Bruce D."/>
            <person name="Goodwin L."/>
            <person name="Pitluck S."/>
            <person name="Liolios K."/>
            <person name="Mikhailova N."/>
            <person name="Pati A."/>
            <person name="Ivanova N."/>
            <person name="Mavromatis K."/>
            <person name="Chen A."/>
            <person name="Palaniappan K."/>
            <person name="Chertkov O."/>
            <person name="Land M."/>
            <person name="Hauser L."/>
            <person name="Chang Y.J."/>
            <person name="Jeffries C.D."/>
            <person name="Brettin T."/>
            <person name="Detter J.C."/>
            <person name="Han C."/>
            <person name="Rohde M."/>
            <person name="Goker M."/>
            <person name="Bristow J."/>
            <person name="Eisen J.A."/>
            <person name="Markowitz V."/>
            <person name="Hugenholtz P."/>
            <person name="Kyrpides N.C."/>
            <person name="Klenk H.P."/>
        </authorList>
    </citation>
    <scope>NUCLEOTIDE SEQUENCE [LARGE SCALE GENOMIC DNA]</scope>
    <source>
        <strain evidence="4">ATCC BAA-972 / CDC 1076 / CIP 108378 / DSM 44985 / JCM 13578</strain>
    </source>
</reference>
<name>D6ZC74_SEGRD</name>
<keyword evidence="1 3" id="KW-0812">Transmembrane</keyword>
<evidence type="ECO:0000256" key="2">
    <source>
        <dbReference type="SAM" id="SignalP"/>
    </source>
</evidence>
<protein>
    <submittedName>
        <fullName evidence="3">Putative transmembrane protein</fullName>
    </submittedName>
</protein>
<dbReference type="PANTHER" id="PTHR35007">
    <property type="entry name" value="INTEGRAL MEMBRANE PROTEIN-RELATED"/>
    <property type="match status" value="1"/>
</dbReference>